<proteinExistence type="inferred from homology"/>
<evidence type="ECO:0000313" key="8">
    <source>
        <dbReference type="EMBL" id="NWF44732.1"/>
    </source>
</evidence>
<evidence type="ECO:0000256" key="5">
    <source>
        <dbReference type="ARBA" id="ARBA00022989"/>
    </source>
</evidence>
<dbReference type="Proteomes" id="UP000545507">
    <property type="component" value="Unassembled WGS sequence"/>
</dbReference>
<accession>A0A7Y8GVA6</accession>
<feature type="transmembrane region" description="Helical" evidence="7">
    <location>
        <begin position="35"/>
        <end position="51"/>
    </location>
</feature>
<feature type="transmembrane region" description="Helical" evidence="7">
    <location>
        <begin position="322"/>
        <end position="343"/>
    </location>
</feature>
<keyword evidence="6 7" id="KW-0472">Membrane</keyword>
<evidence type="ECO:0000256" key="6">
    <source>
        <dbReference type="ARBA" id="ARBA00023136"/>
    </source>
</evidence>
<feature type="transmembrane region" description="Helical" evidence="7">
    <location>
        <begin position="261"/>
        <end position="285"/>
    </location>
</feature>
<comment type="subcellular location">
    <subcellularLocation>
        <location evidence="1">Cell membrane</location>
        <topology evidence="1">Multi-pass membrane protein</topology>
    </subcellularLocation>
</comment>
<dbReference type="Pfam" id="PF03601">
    <property type="entry name" value="Cons_hypoth698"/>
    <property type="match status" value="1"/>
</dbReference>
<keyword evidence="3" id="KW-1003">Cell membrane</keyword>
<organism evidence="8 9">
    <name type="scientific">Hydrogenophaga aromaticivorans</name>
    <dbReference type="NCBI Taxonomy" id="2610898"/>
    <lineage>
        <taxon>Bacteria</taxon>
        <taxon>Pseudomonadati</taxon>
        <taxon>Pseudomonadota</taxon>
        <taxon>Betaproteobacteria</taxon>
        <taxon>Burkholderiales</taxon>
        <taxon>Comamonadaceae</taxon>
        <taxon>Hydrogenophaga</taxon>
    </lineage>
</organism>
<feature type="transmembrane region" description="Helical" evidence="7">
    <location>
        <begin position="292"/>
        <end position="310"/>
    </location>
</feature>
<evidence type="ECO:0000256" key="7">
    <source>
        <dbReference type="SAM" id="Phobius"/>
    </source>
</evidence>
<evidence type="ECO:0000256" key="2">
    <source>
        <dbReference type="ARBA" id="ARBA00007977"/>
    </source>
</evidence>
<dbReference type="RefSeq" id="WP_177134177.1">
    <property type="nucleotide sequence ID" value="NZ_VYGV01000006.1"/>
</dbReference>
<dbReference type="AlphaFoldDB" id="A0A7Y8GVA6"/>
<evidence type="ECO:0000256" key="3">
    <source>
        <dbReference type="ARBA" id="ARBA00022475"/>
    </source>
</evidence>
<evidence type="ECO:0000313" key="9">
    <source>
        <dbReference type="Proteomes" id="UP000545507"/>
    </source>
</evidence>
<sequence length="346" mass="36006">MLRAPWNHARRLAPGLLLCAVVALSATFVAEHYGGPQLLYALLIGLAFHFLSRDPKIRPGIDFCGRTLLRAGVALLGLRITFTQISALGWGTGALTALGVASTIVLGLLLAHLLRRPVAEGLVSGCAVGICGASAALAVSSVLPQTRENERFTLLAVVGVTLLSTLAMVLYPLVSSLMGLTPAQAGVFFGATIHDVAQVVAAGMMLSNAGDTAAADSATVIKVFRVMLLMPVVLLVAMVTRQPARAAGADDPEPEELSMPLVPGFLLAFIMCMLLATSGLVPAAVSSMASHASRWLLVVAIAAAGVKTSFEDLFQLGWTPVAMLVTETLWIALFAGSGLLLMARLS</sequence>
<comment type="similarity">
    <text evidence="2">Belongs to the UPF0324 family.</text>
</comment>
<name>A0A7Y8GVA6_9BURK</name>
<dbReference type="GO" id="GO:0005886">
    <property type="term" value="C:plasma membrane"/>
    <property type="evidence" value="ECO:0007669"/>
    <property type="project" value="UniProtKB-SubCell"/>
</dbReference>
<evidence type="ECO:0000256" key="4">
    <source>
        <dbReference type="ARBA" id="ARBA00022692"/>
    </source>
</evidence>
<evidence type="ECO:0000256" key="1">
    <source>
        <dbReference type="ARBA" id="ARBA00004651"/>
    </source>
</evidence>
<feature type="transmembrane region" description="Helical" evidence="7">
    <location>
        <begin position="88"/>
        <end position="110"/>
    </location>
</feature>
<keyword evidence="9" id="KW-1185">Reference proteome</keyword>
<dbReference type="EMBL" id="VYGV01000006">
    <property type="protein sequence ID" value="NWF44732.1"/>
    <property type="molecule type" value="Genomic_DNA"/>
</dbReference>
<feature type="transmembrane region" description="Helical" evidence="7">
    <location>
        <begin position="152"/>
        <end position="174"/>
    </location>
</feature>
<dbReference type="InterPro" id="IPR018383">
    <property type="entry name" value="UPF0324_pro"/>
</dbReference>
<protein>
    <submittedName>
        <fullName evidence="8">Putative sulfate exporter family transporter</fullName>
    </submittedName>
</protein>
<gene>
    <name evidence="8" type="ORF">F3K02_05620</name>
</gene>
<keyword evidence="5 7" id="KW-1133">Transmembrane helix</keyword>
<dbReference type="PANTHER" id="PTHR30106:SF2">
    <property type="entry name" value="UPF0324 INNER MEMBRANE PROTEIN YEIH"/>
    <property type="match status" value="1"/>
</dbReference>
<comment type="caution">
    <text evidence="8">The sequence shown here is derived from an EMBL/GenBank/DDBJ whole genome shotgun (WGS) entry which is preliminary data.</text>
</comment>
<dbReference type="PANTHER" id="PTHR30106">
    <property type="entry name" value="INNER MEMBRANE PROTEIN YEIH-RELATED"/>
    <property type="match status" value="1"/>
</dbReference>
<feature type="transmembrane region" description="Helical" evidence="7">
    <location>
        <begin position="122"/>
        <end position="140"/>
    </location>
</feature>
<reference evidence="8 9" key="1">
    <citation type="submission" date="2019-09" db="EMBL/GenBank/DDBJ databases">
        <title>Hydrogenophaga aromatica sp. nov., isolated from a para-xylene-degrading enrichment culture.</title>
        <authorList>
            <person name="Tancsics A."/>
            <person name="Banerjee S."/>
        </authorList>
    </citation>
    <scope>NUCLEOTIDE SEQUENCE [LARGE SCALE GENOMIC DNA]</scope>
    <source>
        <strain evidence="8 9">D2P1</strain>
    </source>
</reference>
<keyword evidence="4 7" id="KW-0812">Transmembrane</keyword>
<feature type="transmembrane region" description="Helical" evidence="7">
    <location>
        <begin position="223"/>
        <end position="241"/>
    </location>
</feature>